<dbReference type="EMBL" id="CAMXCT010002908">
    <property type="protein sequence ID" value="CAI4001288.1"/>
    <property type="molecule type" value="Genomic_DNA"/>
</dbReference>
<evidence type="ECO:0000313" key="4">
    <source>
        <dbReference type="Proteomes" id="UP001152797"/>
    </source>
</evidence>
<dbReference type="GO" id="GO:0006950">
    <property type="term" value="P:response to stress"/>
    <property type="evidence" value="ECO:0007669"/>
    <property type="project" value="UniProtKB-ARBA"/>
</dbReference>
<sequence length="353" mass="39408">MFESFAMDRWPNSVGRSRASIGEVVDRRELRRVRPLRSSAPRNCVNHDRSSLAAACVAASSLRLVAPPRRSTRRDKRHQSIGIIGKEAVRAKPCAETMQSSDAASFFSMDILHRPLEPGPKEPNVSLSDWILQAFDMANQEFFSGELEPVQIELDSTWHLRGGAGGAHPDKRKIVLDPSVHMCYRDLCATLLHEMLHLQIGDADDEEHGPLYLQACLNLNERIMASRTACFCRLGEFDTPLDHALLAKVGAPDEMFDALQQDFQKNVPCTAWDSGLLVGDFCEVCHGVGMDQGTCQRLAARIQCMAIITSCKVALKKGYVTWSLKSRTMAQYCARKVGRDYQSFSDYSALWSL</sequence>
<dbReference type="Pfam" id="PF10263">
    <property type="entry name" value="SprT-like"/>
    <property type="match status" value="1"/>
</dbReference>
<protein>
    <submittedName>
        <fullName evidence="3">Tyrosinase</fullName>
    </submittedName>
</protein>
<reference evidence="3 4" key="2">
    <citation type="submission" date="2024-05" db="EMBL/GenBank/DDBJ databases">
        <authorList>
            <person name="Chen Y."/>
            <person name="Shah S."/>
            <person name="Dougan E. K."/>
            <person name="Thang M."/>
            <person name="Chan C."/>
        </authorList>
    </citation>
    <scope>NUCLEOTIDE SEQUENCE [LARGE SCALE GENOMIC DNA]</scope>
</reference>
<dbReference type="EMBL" id="CAMXCT030002908">
    <property type="protein sequence ID" value="CAL4788600.1"/>
    <property type="molecule type" value="Genomic_DNA"/>
</dbReference>
<dbReference type="AlphaFoldDB" id="A0A9P1D2K5"/>
<dbReference type="OrthoDB" id="6132182at2759"/>
<accession>A0A9P1D2K5</accession>
<evidence type="ECO:0000313" key="3">
    <source>
        <dbReference type="EMBL" id="CAL4788600.1"/>
    </source>
</evidence>
<dbReference type="EMBL" id="CAMXCT020002908">
    <property type="protein sequence ID" value="CAL1154663.1"/>
    <property type="molecule type" value="Genomic_DNA"/>
</dbReference>
<keyword evidence="4" id="KW-1185">Reference proteome</keyword>
<dbReference type="Proteomes" id="UP001152797">
    <property type="component" value="Unassembled WGS sequence"/>
</dbReference>
<gene>
    <name evidence="2" type="ORF">C1SCF055_LOCUS27342</name>
</gene>
<feature type="domain" description="SprT-like" evidence="1">
    <location>
        <begin position="133"/>
        <end position="221"/>
    </location>
</feature>
<reference evidence="2" key="1">
    <citation type="submission" date="2022-10" db="EMBL/GenBank/DDBJ databases">
        <authorList>
            <person name="Chen Y."/>
            <person name="Dougan E. K."/>
            <person name="Chan C."/>
            <person name="Rhodes N."/>
            <person name="Thang M."/>
        </authorList>
    </citation>
    <scope>NUCLEOTIDE SEQUENCE</scope>
</reference>
<dbReference type="InterPro" id="IPR006640">
    <property type="entry name" value="SprT-like_domain"/>
</dbReference>
<name>A0A9P1D2K5_9DINO</name>
<organism evidence="2">
    <name type="scientific">Cladocopium goreaui</name>
    <dbReference type="NCBI Taxonomy" id="2562237"/>
    <lineage>
        <taxon>Eukaryota</taxon>
        <taxon>Sar</taxon>
        <taxon>Alveolata</taxon>
        <taxon>Dinophyceae</taxon>
        <taxon>Suessiales</taxon>
        <taxon>Symbiodiniaceae</taxon>
        <taxon>Cladocopium</taxon>
    </lineage>
</organism>
<evidence type="ECO:0000259" key="1">
    <source>
        <dbReference type="Pfam" id="PF10263"/>
    </source>
</evidence>
<evidence type="ECO:0000313" key="2">
    <source>
        <dbReference type="EMBL" id="CAI4001288.1"/>
    </source>
</evidence>
<comment type="caution">
    <text evidence="2">The sequence shown here is derived from an EMBL/GenBank/DDBJ whole genome shotgun (WGS) entry which is preliminary data.</text>
</comment>
<proteinExistence type="predicted"/>